<evidence type="ECO:0000256" key="3">
    <source>
        <dbReference type="ARBA" id="ARBA00022729"/>
    </source>
</evidence>
<dbReference type="InterPro" id="IPR015168">
    <property type="entry name" value="SsuA/THI5"/>
</dbReference>
<dbReference type="EMBL" id="JACHIG010000005">
    <property type="protein sequence ID" value="MBB5033057.1"/>
    <property type="molecule type" value="Genomic_DNA"/>
</dbReference>
<dbReference type="PANTHER" id="PTHR30024:SF47">
    <property type="entry name" value="TAURINE-BINDING PERIPLASMIC PROTEIN"/>
    <property type="match status" value="1"/>
</dbReference>
<protein>
    <submittedName>
        <fullName evidence="6">NitT/TauT family transport system substrate-binding protein</fullName>
    </submittedName>
</protein>
<accession>A0A7W7YBQ1</accession>
<keyword evidence="4" id="KW-0812">Transmembrane</keyword>
<comment type="subcellular location">
    <subcellularLocation>
        <location evidence="1">Periplasm</location>
    </subcellularLocation>
</comment>
<comment type="similarity">
    <text evidence="2">Belongs to the bacterial solute-binding protein SsuA/TauA family.</text>
</comment>
<dbReference type="GO" id="GO:0042597">
    <property type="term" value="C:periplasmic space"/>
    <property type="evidence" value="ECO:0007669"/>
    <property type="project" value="UniProtKB-SubCell"/>
</dbReference>
<dbReference type="PANTHER" id="PTHR30024">
    <property type="entry name" value="ALIPHATIC SULFONATES-BINDING PROTEIN-RELATED"/>
    <property type="match status" value="1"/>
</dbReference>
<feature type="transmembrane region" description="Helical" evidence="4">
    <location>
        <begin position="7"/>
        <end position="28"/>
    </location>
</feature>
<dbReference type="Gene3D" id="3.40.190.10">
    <property type="entry name" value="Periplasmic binding protein-like II"/>
    <property type="match status" value="2"/>
</dbReference>
<comment type="caution">
    <text evidence="6">The sequence shown here is derived from an EMBL/GenBank/DDBJ whole genome shotgun (WGS) entry which is preliminary data.</text>
</comment>
<gene>
    <name evidence="6" type="ORF">HNQ65_002640</name>
</gene>
<dbReference type="Proteomes" id="UP000590740">
    <property type="component" value="Unassembled WGS sequence"/>
</dbReference>
<dbReference type="SUPFAM" id="SSF53850">
    <property type="entry name" value="Periplasmic binding protein-like II"/>
    <property type="match status" value="1"/>
</dbReference>
<evidence type="ECO:0000256" key="4">
    <source>
        <dbReference type="SAM" id="Phobius"/>
    </source>
</evidence>
<sequence length="323" mass="35924">MNISKALLMRLLIPICALLLIVAAFFPYEENKHRLRIAPGMWPAAEPLLLAGDMQMLPPDRFQIMEIPWSSAVMRAFGSGAADVVVVTLEGLMRMRAAGQKLKALMVLNQSVGADAILTREPMQQLADLKGKRVGIERSSGIYILISALESAGLTMQDIEPVPMLQSEMELALQSGQVDAAVATEPWLTKLQRSDLHSLYDSTKLKVPIIYLLVASERACARSREDLVSLLKIQSEMAEQLWAQSSFPGMDVVQRRERLDAGELKSCLSKLHKVSKDENKAMMQRLPEMAKQMQESLLRDGVILSRPAKGEWINTSISEEAFH</sequence>
<evidence type="ECO:0000313" key="6">
    <source>
        <dbReference type="EMBL" id="MBB5033057.1"/>
    </source>
</evidence>
<evidence type="ECO:0000259" key="5">
    <source>
        <dbReference type="Pfam" id="PF09084"/>
    </source>
</evidence>
<keyword evidence="4" id="KW-0472">Membrane</keyword>
<keyword evidence="7" id="KW-1185">Reference proteome</keyword>
<keyword evidence="3" id="KW-0732">Signal</keyword>
<dbReference type="AlphaFoldDB" id="A0A7W7YBQ1"/>
<feature type="domain" description="SsuA/THI5-like" evidence="5">
    <location>
        <begin position="70"/>
        <end position="186"/>
    </location>
</feature>
<dbReference type="Pfam" id="PF09084">
    <property type="entry name" value="NMT1"/>
    <property type="match status" value="1"/>
</dbReference>
<reference evidence="6 7" key="1">
    <citation type="submission" date="2020-08" db="EMBL/GenBank/DDBJ databases">
        <title>Genomic Encyclopedia of Type Strains, Phase IV (KMG-IV): sequencing the most valuable type-strain genomes for metagenomic binning, comparative biology and taxonomic classification.</title>
        <authorList>
            <person name="Goeker M."/>
        </authorList>
    </citation>
    <scope>NUCLEOTIDE SEQUENCE [LARGE SCALE GENOMIC DNA]</scope>
    <source>
        <strain evidence="6 7">DSM 12252</strain>
    </source>
</reference>
<proteinExistence type="inferred from homology"/>
<evidence type="ECO:0000256" key="2">
    <source>
        <dbReference type="ARBA" id="ARBA00010742"/>
    </source>
</evidence>
<evidence type="ECO:0000313" key="7">
    <source>
        <dbReference type="Proteomes" id="UP000590740"/>
    </source>
</evidence>
<name>A0A7W7YBQ1_9BACT</name>
<evidence type="ECO:0000256" key="1">
    <source>
        <dbReference type="ARBA" id="ARBA00004418"/>
    </source>
</evidence>
<keyword evidence="4" id="KW-1133">Transmembrane helix</keyword>
<organism evidence="6 7">
    <name type="scientific">Prosthecobacter vanneervenii</name>
    <dbReference type="NCBI Taxonomy" id="48466"/>
    <lineage>
        <taxon>Bacteria</taxon>
        <taxon>Pseudomonadati</taxon>
        <taxon>Verrucomicrobiota</taxon>
        <taxon>Verrucomicrobiia</taxon>
        <taxon>Verrucomicrobiales</taxon>
        <taxon>Verrucomicrobiaceae</taxon>
        <taxon>Prosthecobacter</taxon>
    </lineage>
</organism>
<dbReference type="RefSeq" id="WP_184339977.1">
    <property type="nucleotide sequence ID" value="NZ_JACHIG010000005.1"/>
</dbReference>